<keyword evidence="5" id="KW-1185">Reference proteome</keyword>
<dbReference type="RefSeq" id="WP_189210578.1">
    <property type="nucleotide sequence ID" value="NZ_BMRB01000002.1"/>
</dbReference>
<reference evidence="4" key="2">
    <citation type="submission" date="2020-09" db="EMBL/GenBank/DDBJ databases">
        <authorList>
            <person name="Sun Q."/>
            <person name="Ohkuma M."/>
        </authorList>
    </citation>
    <scope>NUCLEOTIDE SEQUENCE</scope>
    <source>
        <strain evidence="4">JCM 3276</strain>
    </source>
</reference>
<gene>
    <name evidence="4" type="primary">acrR</name>
    <name evidence="4" type="ORF">GCM10010171_24960</name>
</gene>
<dbReference type="SUPFAM" id="SSF48498">
    <property type="entry name" value="Tetracyclin repressor-like, C-terminal domain"/>
    <property type="match status" value="1"/>
</dbReference>
<dbReference type="Pfam" id="PF00440">
    <property type="entry name" value="TetR_N"/>
    <property type="match status" value="1"/>
</dbReference>
<reference evidence="4" key="1">
    <citation type="journal article" date="2014" name="Int. J. Syst. Evol. Microbiol.">
        <title>Complete genome sequence of Corynebacterium casei LMG S-19264T (=DSM 44701T), isolated from a smear-ripened cheese.</title>
        <authorList>
            <consortium name="US DOE Joint Genome Institute (JGI-PGF)"/>
            <person name="Walter F."/>
            <person name="Albersmeier A."/>
            <person name="Kalinowski J."/>
            <person name="Ruckert C."/>
        </authorList>
    </citation>
    <scope>NUCLEOTIDE SEQUENCE</scope>
    <source>
        <strain evidence="4">JCM 3276</strain>
    </source>
</reference>
<evidence type="ECO:0000313" key="4">
    <source>
        <dbReference type="EMBL" id="GGS30425.1"/>
    </source>
</evidence>
<dbReference type="InterPro" id="IPR036271">
    <property type="entry name" value="Tet_transcr_reg_TetR-rel_C_sf"/>
</dbReference>
<name>A0A918GDA8_9PSEU</name>
<feature type="DNA-binding region" description="H-T-H motif" evidence="2">
    <location>
        <begin position="24"/>
        <end position="43"/>
    </location>
</feature>
<dbReference type="PRINTS" id="PR00455">
    <property type="entry name" value="HTHTETR"/>
</dbReference>
<evidence type="ECO:0000256" key="1">
    <source>
        <dbReference type="ARBA" id="ARBA00023125"/>
    </source>
</evidence>
<dbReference type="PANTHER" id="PTHR30055:SF219">
    <property type="entry name" value="TRANSCRIPTIONAL REGULATORY PROTEIN"/>
    <property type="match status" value="1"/>
</dbReference>
<dbReference type="Proteomes" id="UP000660680">
    <property type="component" value="Unassembled WGS sequence"/>
</dbReference>
<dbReference type="InterPro" id="IPR050109">
    <property type="entry name" value="HTH-type_TetR-like_transc_reg"/>
</dbReference>
<dbReference type="AlphaFoldDB" id="A0A918GDA8"/>
<feature type="domain" description="HTH tetR-type" evidence="3">
    <location>
        <begin position="1"/>
        <end position="61"/>
    </location>
</feature>
<dbReference type="PROSITE" id="PS50977">
    <property type="entry name" value="HTH_TETR_2"/>
    <property type="match status" value="1"/>
</dbReference>
<sequence>MGHREDLLAGAKRCLIEKGYARTTARDIVAASGANLASIGYHYGSKEALLNAALVQVNAEWGAAVGEVVAASRDFEAAWTRVTELFAAQRELLVVTFEALAQAEHAPEIRAALASGLDAARACMAKAFLDNTTDDTHRAVGSFCLALLTGVMAQWLIDPATAPTAKDLTLAIRTIATR</sequence>
<accession>A0A918GDA8</accession>
<organism evidence="4 5">
    <name type="scientific">Actinokineospora fastidiosa</name>
    <dbReference type="NCBI Taxonomy" id="1816"/>
    <lineage>
        <taxon>Bacteria</taxon>
        <taxon>Bacillati</taxon>
        <taxon>Actinomycetota</taxon>
        <taxon>Actinomycetes</taxon>
        <taxon>Pseudonocardiales</taxon>
        <taxon>Pseudonocardiaceae</taxon>
        <taxon>Actinokineospora</taxon>
    </lineage>
</organism>
<dbReference type="EMBL" id="BMRB01000002">
    <property type="protein sequence ID" value="GGS30425.1"/>
    <property type="molecule type" value="Genomic_DNA"/>
</dbReference>
<evidence type="ECO:0000313" key="5">
    <source>
        <dbReference type="Proteomes" id="UP000660680"/>
    </source>
</evidence>
<dbReference type="GO" id="GO:0000976">
    <property type="term" value="F:transcription cis-regulatory region binding"/>
    <property type="evidence" value="ECO:0007669"/>
    <property type="project" value="TreeGrafter"/>
</dbReference>
<evidence type="ECO:0000259" key="3">
    <source>
        <dbReference type="PROSITE" id="PS50977"/>
    </source>
</evidence>
<keyword evidence="1 2" id="KW-0238">DNA-binding</keyword>
<dbReference type="InterPro" id="IPR001647">
    <property type="entry name" value="HTH_TetR"/>
</dbReference>
<dbReference type="InterPro" id="IPR009057">
    <property type="entry name" value="Homeodomain-like_sf"/>
</dbReference>
<evidence type="ECO:0000256" key="2">
    <source>
        <dbReference type="PROSITE-ProRule" id="PRU00335"/>
    </source>
</evidence>
<protein>
    <submittedName>
        <fullName evidence="4">TetR family transcriptional regulator</fullName>
    </submittedName>
</protein>
<dbReference type="SUPFAM" id="SSF46689">
    <property type="entry name" value="Homeodomain-like"/>
    <property type="match status" value="1"/>
</dbReference>
<dbReference type="Gene3D" id="1.10.357.10">
    <property type="entry name" value="Tetracycline Repressor, domain 2"/>
    <property type="match status" value="1"/>
</dbReference>
<comment type="caution">
    <text evidence="4">The sequence shown here is derived from an EMBL/GenBank/DDBJ whole genome shotgun (WGS) entry which is preliminary data.</text>
</comment>
<dbReference type="PANTHER" id="PTHR30055">
    <property type="entry name" value="HTH-TYPE TRANSCRIPTIONAL REGULATOR RUTR"/>
    <property type="match status" value="1"/>
</dbReference>
<proteinExistence type="predicted"/>
<dbReference type="GO" id="GO:0003700">
    <property type="term" value="F:DNA-binding transcription factor activity"/>
    <property type="evidence" value="ECO:0007669"/>
    <property type="project" value="TreeGrafter"/>
</dbReference>